<dbReference type="InterPro" id="IPR027558">
    <property type="entry name" value="Pre_pil_HX9DG_C"/>
</dbReference>
<dbReference type="KEGG" id="saci:Sinac_6124"/>
<dbReference type="OrthoDB" id="236690at2"/>
<proteinExistence type="predicted"/>
<dbReference type="Gene3D" id="3.30.700.10">
    <property type="entry name" value="Glycoprotein, Type 4 Pilin"/>
    <property type="match status" value="1"/>
</dbReference>
<dbReference type="PANTHER" id="PTHR30093">
    <property type="entry name" value="GENERAL SECRETION PATHWAY PROTEIN G"/>
    <property type="match status" value="1"/>
</dbReference>
<protein>
    <submittedName>
        <fullName evidence="2">Prepilin-type N-terminal cleavage/methylation domain-containing protein</fullName>
    </submittedName>
</protein>
<feature type="domain" description="DUF1559" evidence="1">
    <location>
        <begin position="35"/>
        <end position="359"/>
    </location>
</feature>
<dbReference type="SUPFAM" id="SSF54523">
    <property type="entry name" value="Pili subunits"/>
    <property type="match status" value="1"/>
</dbReference>
<dbReference type="RefSeq" id="WP_015249319.1">
    <property type="nucleotide sequence ID" value="NC_019892.1"/>
</dbReference>
<organism evidence="2 3">
    <name type="scientific">Singulisphaera acidiphila (strain ATCC BAA-1392 / DSM 18658 / VKM B-2454 / MOB10)</name>
    <dbReference type="NCBI Taxonomy" id="886293"/>
    <lineage>
        <taxon>Bacteria</taxon>
        <taxon>Pseudomonadati</taxon>
        <taxon>Planctomycetota</taxon>
        <taxon>Planctomycetia</taxon>
        <taxon>Isosphaerales</taxon>
        <taxon>Isosphaeraceae</taxon>
        <taxon>Singulisphaera</taxon>
    </lineage>
</organism>
<dbReference type="HOGENOM" id="CLU_041661_0_0_0"/>
<dbReference type="EMBL" id="CP003364">
    <property type="protein sequence ID" value="AGA30229.1"/>
    <property type="molecule type" value="Genomic_DNA"/>
</dbReference>
<reference evidence="2 3" key="1">
    <citation type="submission" date="2012-02" db="EMBL/GenBank/DDBJ databases">
        <title>Complete sequence of chromosome of Singulisphaera acidiphila DSM 18658.</title>
        <authorList>
            <consortium name="US DOE Joint Genome Institute (JGI-PGF)"/>
            <person name="Lucas S."/>
            <person name="Copeland A."/>
            <person name="Lapidus A."/>
            <person name="Glavina del Rio T."/>
            <person name="Dalin E."/>
            <person name="Tice H."/>
            <person name="Bruce D."/>
            <person name="Goodwin L."/>
            <person name="Pitluck S."/>
            <person name="Peters L."/>
            <person name="Ovchinnikova G."/>
            <person name="Chertkov O."/>
            <person name="Kyrpides N."/>
            <person name="Mavromatis K."/>
            <person name="Ivanova N."/>
            <person name="Brettin T."/>
            <person name="Detter J.C."/>
            <person name="Han C."/>
            <person name="Larimer F."/>
            <person name="Land M."/>
            <person name="Hauser L."/>
            <person name="Markowitz V."/>
            <person name="Cheng J.-F."/>
            <person name="Hugenholtz P."/>
            <person name="Woyke T."/>
            <person name="Wu D."/>
            <person name="Tindall B."/>
            <person name="Pomrenke H."/>
            <person name="Brambilla E."/>
            <person name="Klenk H.-P."/>
            <person name="Eisen J.A."/>
        </authorList>
    </citation>
    <scope>NUCLEOTIDE SEQUENCE [LARGE SCALE GENOMIC DNA]</scope>
    <source>
        <strain evidence="3">ATCC BAA-1392 / DSM 18658 / VKM B-2454 / MOB10</strain>
    </source>
</reference>
<dbReference type="Proteomes" id="UP000010798">
    <property type="component" value="Chromosome"/>
</dbReference>
<dbReference type="eggNOG" id="COG2165">
    <property type="taxonomic scope" value="Bacteria"/>
</dbReference>
<evidence type="ECO:0000313" key="2">
    <source>
        <dbReference type="EMBL" id="AGA30229.1"/>
    </source>
</evidence>
<accession>L0DLG0</accession>
<name>L0DLG0_SINAD</name>
<dbReference type="AlphaFoldDB" id="L0DLG0"/>
<dbReference type="InterPro" id="IPR045584">
    <property type="entry name" value="Pilin-like"/>
</dbReference>
<dbReference type="InterPro" id="IPR011453">
    <property type="entry name" value="DUF1559"/>
</dbReference>
<dbReference type="PROSITE" id="PS00409">
    <property type="entry name" value="PROKAR_NTER_METHYL"/>
    <property type="match status" value="1"/>
</dbReference>
<dbReference type="Pfam" id="PF07596">
    <property type="entry name" value="SBP_bac_10"/>
    <property type="match status" value="1"/>
</dbReference>
<keyword evidence="3" id="KW-1185">Reference proteome</keyword>
<dbReference type="NCBIfam" id="TIGR02532">
    <property type="entry name" value="IV_pilin_GFxxxE"/>
    <property type="match status" value="1"/>
</dbReference>
<dbReference type="PANTHER" id="PTHR30093:SF2">
    <property type="entry name" value="TYPE II SECRETION SYSTEM PROTEIN H"/>
    <property type="match status" value="1"/>
</dbReference>
<dbReference type="Pfam" id="PF07963">
    <property type="entry name" value="N_methyl"/>
    <property type="match status" value="1"/>
</dbReference>
<dbReference type="NCBIfam" id="TIGR04294">
    <property type="entry name" value="pre_pil_HX9DG"/>
    <property type="match status" value="1"/>
</dbReference>
<evidence type="ECO:0000259" key="1">
    <source>
        <dbReference type="Pfam" id="PF07596"/>
    </source>
</evidence>
<sequence>MRRSFTSHRGFTLIELLVVIAIIAVLIALLLPAVQAAREAARRSQCVNNLKQISLGIANYMDAFGSTPIHEYRRSDEYGGAGGSSGNRGWHCQILPFIEQTALHNAINFTYSDGFYGANNIVNGVNGTAHKAQIATFLCPSDGTTGLPQDGVVNVTGGKLGNNNYAGNSAHPRNVLMPGGTPVGDNLPPSQGVISTSRMYTTQGGCATAGRAATTNQNVNVASITDGTSNTAAVSESLINDGSGNSNDKRRNLHYTSSRLIEQNDVPAIVAVRDGLAAPLNWPGWSMYKGSTWAFSDAWEGHLYAHLFPPNAPPIHVYADNTLRCFEGDTAMNPTSNHAGGVNVGSMDGSVRFIKNTINLPTWWSLGTRNGGEIISADSL</sequence>
<dbReference type="STRING" id="886293.Sinac_6124"/>
<gene>
    <name evidence="2" type="ordered locus">Sinac_6124</name>
</gene>
<evidence type="ECO:0000313" key="3">
    <source>
        <dbReference type="Proteomes" id="UP000010798"/>
    </source>
</evidence>
<dbReference type="InterPro" id="IPR012902">
    <property type="entry name" value="N_methyl_site"/>
</dbReference>